<organism evidence="2 3">
    <name type="scientific">Candidatus Contendobacter odensis Run_B_J11</name>
    <dbReference type="NCBI Taxonomy" id="1400861"/>
    <lineage>
        <taxon>Bacteria</taxon>
        <taxon>Pseudomonadati</taxon>
        <taxon>Pseudomonadota</taxon>
        <taxon>Gammaproteobacteria</taxon>
        <taxon>Candidatus Competibacteraceae</taxon>
        <taxon>Candidatus Contendibacter</taxon>
    </lineage>
</organism>
<dbReference type="RefSeq" id="WP_051497418.1">
    <property type="nucleotide sequence ID" value="NZ_CBTK010000049.1"/>
</dbReference>
<proteinExistence type="predicted"/>
<comment type="caution">
    <text evidence="2">The sequence shown here is derived from an EMBL/GenBank/DDBJ whole genome shotgun (WGS) entry which is preliminary data.</text>
</comment>
<dbReference type="SUPFAM" id="SSF51182">
    <property type="entry name" value="RmlC-like cupins"/>
    <property type="match status" value="1"/>
</dbReference>
<dbReference type="CDD" id="cd06989">
    <property type="entry name" value="cupin_DRT102"/>
    <property type="match status" value="1"/>
</dbReference>
<dbReference type="Proteomes" id="UP000019184">
    <property type="component" value="Unassembled WGS sequence"/>
</dbReference>
<evidence type="ECO:0000259" key="1">
    <source>
        <dbReference type="Pfam" id="PF07883"/>
    </source>
</evidence>
<dbReference type="InterPro" id="IPR014710">
    <property type="entry name" value="RmlC-like_jellyroll"/>
</dbReference>
<gene>
    <name evidence="2" type="ORF">BN874_1420009</name>
</gene>
<protein>
    <recommendedName>
        <fullName evidence="1">Cupin type-2 domain-containing protein</fullName>
    </recommendedName>
</protein>
<dbReference type="AlphaFoldDB" id="A0A7U7G8V7"/>
<dbReference type="EMBL" id="CBTK010000049">
    <property type="protein sequence ID" value="CDH44040.1"/>
    <property type="molecule type" value="Genomic_DNA"/>
</dbReference>
<accession>A0A7U7G8V7</accession>
<reference evidence="2 3" key="1">
    <citation type="journal article" date="2014" name="ISME J.">
        <title>Candidatus Competibacter-lineage genomes retrieved from metagenomes reveal functional metabolic diversity.</title>
        <authorList>
            <person name="McIlroy S.J."/>
            <person name="Albertsen M."/>
            <person name="Andresen E.K."/>
            <person name="Saunders A.M."/>
            <person name="Kristiansen R."/>
            <person name="Stokholm-Bjerregaard M."/>
            <person name="Nielsen K.L."/>
            <person name="Nielsen P.H."/>
        </authorList>
    </citation>
    <scope>NUCLEOTIDE SEQUENCE [LARGE SCALE GENOMIC DNA]</scope>
    <source>
        <strain evidence="2 3">Run_B_J11</strain>
    </source>
</reference>
<dbReference type="Pfam" id="PF07883">
    <property type="entry name" value="Cupin_2"/>
    <property type="match status" value="1"/>
</dbReference>
<keyword evidence="3" id="KW-1185">Reference proteome</keyword>
<feature type="domain" description="Cupin type-2" evidence="1">
    <location>
        <begin position="1"/>
        <end position="62"/>
    </location>
</feature>
<sequence length="87" mass="9015">MKLAAGGKIPPHTHPDERVTTVLSGTLFVGFGATFDETGMVSIPTGAVYVAPAQTPHYVWAKDGAVSYQEMGIGPTGTSFIPAKSPP</sequence>
<evidence type="ECO:0000313" key="2">
    <source>
        <dbReference type="EMBL" id="CDH44040.1"/>
    </source>
</evidence>
<dbReference type="Gene3D" id="2.60.120.10">
    <property type="entry name" value="Jelly Rolls"/>
    <property type="match status" value="1"/>
</dbReference>
<evidence type="ECO:0000313" key="3">
    <source>
        <dbReference type="Proteomes" id="UP000019184"/>
    </source>
</evidence>
<dbReference type="InterPro" id="IPR011051">
    <property type="entry name" value="RmlC_Cupin_sf"/>
</dbReference>
<dbReference type="InterPro" id="IPR013096">
    <property type="entry name" value="Cupin_2"/>
</dbReference>
<name>A0A7U7G8V7_9GAMM</name>